<reference evidence="2" key="1">
    <citation type="journal article" date="2021" name="PeerJ">
        <title>Extensive microbial diversity within the chicken gut microbiome revealed by metagenomics and culture.</title>
        <authorList>
            <person name="Gilroy R."/>
            <person name="Ravi A."/>
            <person name="Getino M."/>
            <person name="Pursley I."/>
            <person name="Horton D.L."/>
            <person name="Alikhan N.F."/>
            <person name="Baker D."/>
            <person name="Gharbi K."/>
            <person name="Hall N."/>
            <person name="Watson M."/>
            <person name="Adriaenssens E.M."/>
            <person name="Foster-Nyarko E."/>
            <person name="Jarju S."/>
            <person name="Secka A."/>
            <person name="Antonio M."/>
            <person name="Oren A."/>
            <person name="Chaudhuri R.R."/>
            <person name="La Ragione R."/>
            <person name="Hildebrand F."/>
            <person name="Pallen M.J."/>
        </authorList>
    </citation>
    <scope>NUCLEOTIDE SEQUENCE</scope>
    <source>
        <strain evidence="2">ChiHjej12B11-16260</strain>
    </source>
</reference>
<dbReference type="PANTHER" id="PTHR43736">
    <property type="entry name" value="ADP-RIBOSE PYROPHOSPHATASE"/>
    <property type="match status" value="1"/>
</dbReference>
<keyword evidence="2" id="KW-0378">Hydrolase</keyword>
<dbReference type="Proteomes" id="UP000824246">
    <property type="component" value="Unassembled WGS sequence"/>
</dbReference>
<dbReference type="InterPro" id="IPR059176">
    <property type="entry name" value="UDP-X_N"/>
</dbReference>
<evidence type="ECO:0000313" key="2">
    <source>
        <dbReference type="EMBL" id="HIX45786.1"/>
    </source>
</evidence>
<proteinExistence type="predicted"/>
<organism evidence="2 3">
    <name type="scientific">Candidatus Barnesiella excrementipullorum</name>
    <dbReference type="NCBI Taxonomy" id="2838479"/>
    <lineage>
        <taxon>Bacteria</taxon>
        <taxon>Pseudomonadati</taxon>
        <taxon>Bacteroidota</taxon>
        <taxon>Bacteroidia</taxon>
        <taxon>Bacteroidales</taxon>
        <taxon>Barnesiellaceae</taxon>
        <taxon>Barnesiella</taxon>
    </lineage>
</organism>
<dbReference type="AlphaFoldDB" id="A0A9D1VRV3"/>
<dbReference type="GO" id="GO:0016787">
    <property type="term" value="F:hydrolase activity"/>
    <property type="evidence" value="ECO:0007669"/>
    <property type="project" value="UniProtKB-KW"/>
</dbReference>
<reference evidence="2" key="2">
    <citation type="submission" date="2021-04" db="EMBL/GenBank/DDBJ databases">
        <authorList>
            <person name="Gilroy R."/>
        </authorList>
    </citation>
    <scope>NUCLEOTIDE SEQUENCE</scope>
    <source>
        <strain evidence="2">ChiHjej12B11-16260</strain>
    </source>
</reference>
<dbReference type="InterPro" id="IPR000086">
    <property type="entry name" value="NUDIX_hydrolase_dom"/>
</dbReference>
<evidence type="ECO:0000259" key="1">
    <source>
        <dbReference type="PROSITE" id="PS51462"/>
    </source>
</evidence>
<dbReference type="Gene3D" id="3.90.79.10">
    <property type="entry name" value="Nucleoside Triphosphate Pyrophosphohydrolase"/>
    <property type="match status" value="1"/>
</dbReference>
<dbReference type="InterPro" id="IPR015797">
    <property type="entry name" value="NUDIX_hydrolase-like_dom_sf"/>
</dbReference>
<protein>
    <submittedName>
        <fullName evidence="2">NUDIX hydrolase</fullName>
    </submittedName>
</protein>
<dbReference type="Pfam" id="PF00293">
    <property type="entry name" value="NUDIX"/>
    <property type="match status" value="1"/>
</dbReference>
<sequence>MKPQTDLLSIADRIRAIARNGQFYALNEYDRERYDELLDLSNRLTATLTATEIETVAACYTPATDYVTPKVDIRAVVFDDNERILLVRERADGKWSLPGGWGDIGFSPGEVAIKELREETGYEAIPLRLLAILDMCRHNHPPAPHYTYKIFIRCHITGGTPQTAFDTLEVGFFTLDSLPALSTERVTFEEIELMYEFLHNPQKEAVTD</sequence>
<comment type="caution">
    <text evidence="2">The sequence shown here is derived from an EMBL/GenBank/DDBJ whole genome shotgun (WGS) entry which is preliminary data.</text>
</comment>
<dbReference type="Pfam" id="PF12535">
    <property type="entry name" value="Nudix_N"/>
    <property type="match status" value="1"/>
</dbReference>
<dbReference type="SUPFAM" id="SSF55811">
    <property type="entry name" value="Nudix"/>
    <property type="match status" value="1"/>
</dbReference>
<dbReference type="PROSITE" id="PS51462">
    <property type="entry name" value="NUDIX"/>
    <property type="match status" value="1"/>
</dbReference>
<dbReference type="Gene3D" id="6.10.250.1120">
    <property type="match status" value="1"/>
</dbReference>
<dbReference type="PANTHER" id="PTHR43736:SF1">
    <property type="entry name" value="DIHYDRONEOPTERIN TRIPHOSPHATE DIPHOSPHATASE"/>
    <property type="match status" value="1"/>
</dbReference>
<gene>
    <name evidence="2" type="ORF">H9982_06155</name>
</gene>
<accession>A0A9D1VRV3</accession>
<feature type="domain" description="Nudix hydrolase" evidence="1">
    <location>
        <begin position="68"/>
        <end position="198"/>
    </location>
</feature>
<evidence type="ECO:0000313" key="3">
    <source>
        <dbReference type="Proteomes" id="UP000824246"/>
    </source>
</evidence>
<name>A0A9D1VRV3_9BACT</name>
<dbReference type="EMBL" id="DXFB01000158">
    <property type="protein sequence ID" value="HIX45786.1"/>
    <property type="molecule type" value="Genomic_DNA"/>
</dbReference>